<comment type="caution">
    <text evidence="1">The sequence shown here is derived from an EMBL/GenBank/DDBJ whole genome shotgun (WGS) entry which is preliminary data.</text>
</comment>
<gene>
    <name evidence="1" type="ORF">FOY91_11035</name>
</gene>
<dbReference type="OrthoDB" id="5194526at2"/>
<dbReference type="Proteomes" id="UP000318681">
    <property type="component" value="Unassembled WGS sequence"/>
</dbReference>
<evidence type="ECO:0000313" key="1">
    <source>
        <dbReference type="EMBL" id="TVV73915.1"/>
    </source>
</evidence>
<sequence length="168" mass="18671">MFYEGRMATAPDSDCFADAPMAARDVARGVCRLFFRQDQFALCEVPLPNGRRADLMAIDAKGCLTIVEIKVSRADLRGDAKWPDYLDYCDRFLWAVPSGFDLSPFDEAGFRPEIAGLLVADRYDAAVIREAAHRPLAAARRKAETLRFARRAARRLLGDLDPGLAGMD</sequence>
<dbReference type="InterPro" id="IPR009394">
    <property type="entry name" value="MmcB-like"/>
</dbReference>
<dbReference type="GO" id="GO:0003676">
    <property type="term" value="F:nucleic acid binding"/>
    <property type="evidence" value="ECO:0007669"/>
    <property type="project" value="InterPro"/>
</dbReference>
<reference evidence="1 2" key="1">
    <citation type="submission" date="2019-07" db="EMBL/GenBank/DDBJ databases">
        <title>Sphingomonas solaris sp. nov., isolated from a solar panel from Boston, Massachusetts.</title>
        <authorList>
            <person name="Tanner K."/>
            <person name="Pascual J."/>
            <person name="Mancuso C."/>
            <person name="Pereto J."/>
            <person name="Khalil A."/>
            <person name="Vilanova C."/>
        </authorList>
    </citation>
    <scope>NUCLEOTIDE SEQUENCE [LARGE SCALE GENOMIC DNA]</scope>
    <source>
        <strain evidence="1 2">R4DWN</strain>
    </source>
</reference>
<protein>
    <submittedName>
        <fullName evidence="1">MmcB family DNA repair protein</fullName>
    </submittedName>
</protein>
<accession>A0A558R3F2</accession>
<dbReference type="Gene3D" id="3.40.1350.10">
    <property type="match status" value="1"/>
</dbReference>
<dbReference type="Pfam" id="PF06319">
    <property type="entry name" value="MmcB-like"/>
    <property type="match status" value="1"/>
</dbReference>
<dbReference type="InterPro" id="IPR011856">
    <property type="entry name" value="tRNA_endonuc-like_dom_sf"/>
</dbReference>
<dbReference type="AlphaFoldDB" id="A0A558R3F2"/>
<dbReference type="PIRSF" id="PIRSF031796">
    <property type="entry name" value="UPC031796"/>
    <property type="match status" value="1"/>
</dbReference>
<evidence type="ECO:0000313" key="2">
    <source>
        <dbReference type="Proteomes" id="UP000318681"/>
    </source>
</evidence>
<dbReference type="EMBL" id="VNIM01000040">
    <property type="protein sequence ID" value="TVV73915.1"/>
    <property type="molecule type" value="Genomic_DNA"/>
</dbReference>
<keyword evidence="2" id="KW-1185">Reference proteome</keyword>
<name>A0A558R3F2_9SPHN</name>
<organism evidence="1 2">
    <name type="scientific">Alterirhizorhabdus solaris</name>
    <dbReference type="NCBI Taxonomy" id="2529389"/>
    <lineage>
        <taxon>Bacteria</taxon>
        <taxon>Pseudomonadati</taxon>
        <taxon>Pseudomonadota</taxon>
        <taxon>Alphaproteobacteria</taxon>
        <taxon>Sphingomonadales</taxon>
        <taxon>Rhizorhabdaceae</taxon>
        <taxon>Alterirhizorhabdus</taxon>
    </lineage>
</organism>
<proteinExistence type="predicted"/>